<protein>
    <recommendedName>
        <fullName evidence="4">F-box domain-containing protein</fullName>
    </recommendedName>
</protein>
<dbReference type="EMBL" id="QGMK01001371">
    <property type="protein sequence ID" value="TVY68928.1"/>
    <property type="molecule type" value="Genomic_DNA"/>
</dbReference>
<proteinExistence type="predicted"/>
<name>A0A8T9C2K9_9HELO</name>
<comment type="caution">
    <text evidence="2">The sequence shown here is derived from an EMBL/GenBank/DDBJ whole genome shotgun (WGS) entry which is preliminary data.</text>
</comment>
<evidence type="ECO:0008006" key="4">
    <source>
        <dbReference type="Google" id="ProtNLM"/>
    </source>
</evidence>
<feature type="compositionally biased region" description="Pro residues" evidence="1">
    <location>
        <begin position="1"/>
        <end position="10"/>
    </location>
</feature>
<dbReference type="AlphaFoldDB" id="A0A8T9C2K9"/>
<evidence type="ECO:0000256" key="1">
    <source>
        <dbReference type="SAM" id="MobiDB-lite"/>
    </source>
</evidence>
<reference evidence="2 3" key="1">
    <citation type="submission" date="2018-05" db="EMBL/GenBank/DDBJ databases">
        <title>Genome sequencing and assembly of the regulated plant pathogen Lachnellula willkommii and related sister species for the development of diagnostic species identification markers.</title>
        <authorList>
            <person name="Giroux E."/>
            <person name="Bilodeau G."/>
        </authorList>
    </citation>
    <scope>NUCLEOTIDE SEQUENCE [LARGE SCALE GENOMIC DNA]</scope>
    <source>
        <strain evidence="2 3">CBS 268.59</strain>
    </source>
</reference>
<dbReference type="OrthoDB" id="62952at2759"/>
<gene>
    <name evidence="2" type="ORF">LSUE1_G004834</name>
</gene>
<accession>A0A8T9C2K9</accession>
<feature type="compositionally biased region" description="Basic and acidic residues" evidence="1">
    <location>
        <begin position="365"/>
        <end position="376"/>
    </location>
</feature>
<dbReference type="Proteomes" id="UP000469558">
    <property type="component" value="Unassembled WGS sequence"/>
</dbReference>
<dbReference type="PANTHER" id="PTHR42085:SF1">
    <property type="entry name" value="F-BOX DOMAIN-CONTAINING PROTEIN"/>
    <property type="match status" value="1"/>
</dbReference>
<keyword evidence="3" id="KW-1185">Reference proteome</keyword>
<feature type="region of interest" description="Disordered" evidence="1">
    <location>
        <begin position="349"/>
        <end position="376"/>
    </location>
</feature>
<dbReference type="PANTHER" id="PTHR42085">
    <property type="entry name" value="F-BOX DOMAIN-CONTAINING PROTEIN"/>
    <property type="match status" value="1"/>
</dbReference>
<evidence type="ECO:0000313" key="2">
    <source>
        <dbReference type="EMBL" id="TVY68928.1"/>
    </source>
</evidence>
<sequence>MSTGKLPPPVRTINYNEDDEESDNEIESLNAAVEPEEPEEAEEAVIVAPPKPIFETFSTKTKLQSGICVVRELGGGKFELVNLSQVNLQSFSSEEIGRQIQKTPELLSLLDISKEDWRQLQLKSHQAVASAKFDLFRFLKLPIELRYRIYDFTIVASKPIRQIRYPALHDHHTMAFALAATCKQIHEETRKFFFRNNFRIDTNKEFKLIESYILQNVREVTVGWWGFSKKDPATFEMLSSQCPNLKVLNLSITEYVIDIPAGHHKYQRLYRNTPETKKFRTSNGFDALVGIRGLDRINVTLGTAFMIHKIISKEELDAFESFLNTIMTQPKPEPITPVRKAVPKASLRSLKKTVEKSSRTSLKNVDGEYRPCGRKR</sequence>
<dbReference type="InterPro" id="IPR038883">
    <property type="entry name" value="AN11006-like"/>
</dbReference>
<feature type="region of interest" description="Disordered" evidence="1">
    <location>
        <begin position="1"/>
        <end position="27"/>
    </location>
</feature>
<feature type="compositionally biased region" description="Acidic residues" evidence="1">
    <location>
        <begin position="16"/>
        <end position="26"/>
    </location>
</feature>
<organism evidence="2 3">
    <name type="scientific">Lachnellula suecica</name>
    <dbReference type="NCBI Taxonomy" id="602035"/>
    <lineage>
        <taxon>Eukaryota</taxon>
        <taxon>Fungi</taxon>
        <taxon>Dikarya</taxon>
        <taxon>Ascomycota</taxon>
        <taxon>Pezizomycotina</taxon>
        <taxon>Leotiomycetes</taxon>
        <taxon>Helotiales</taxon>
        <taxon>Lachnaceae</taxon>
        <taxon>Lachnellula</taxon>
    </lineage>
</organism>
<evidence type="ECO:0000313" key="3">
    <source>
        <dbReference type="Proteomes" id="UP000469558"/>
    </source>
</evidence>